<dbReference type="EMBL" id="LVJZ01000003">
    <property type="protein sequence ID" value="ODB96729.1"/>
    <property type="molecule type" value="Genomic_DNA"/>
</dbReference>
<dbReference type="AlphaFoldDB" id="A0A1E2UPU6"/>
<feature type="domain" description="Peptidase S24/S26A/S26B/S26C" evidence="1">
    <location>
        <begin position="8"/>
        <end position="91"/>
    </location>
</feature>
<accession>A0A1E2UPU6</accession>
<dbReference type="InterPro" id="IPR036286">
    <property type="entry name" value="LexA/Signal_pep-like_sf"/>
</dbReference>
<dbReference type="Gene3D" id="2.10.109.10">
    <property type="entry name" value="Umud Fragment, subunit A"/>
    <property type="match status" value="1"/>
</dbReference>
<dbReference type="Pfam" id="PF00717">
    <property type="entry name" value="Peptidase_S24"/>
    <property type="match status" value="1"/>
</dbReference>
<evidence type="ECO:0000313" key="2">
    <source>
        <dbReference type="EMBL" id="ODB96729.1"/>
    </source>
</evidence>
<dbReference type="STRING" id="1818881.A3196_08155"/>
<evidence type="ECO:0000259" key="1">
    <source>
        <dbReference type="Pfam" id="PF00717"/>
    </source>
</evidence>
<proteinExistence type="predicted"/>
<dbReference type="InterPro" id="IPR039418">
    <property type="entry name" value="LexA-like"/>
</dbReference>
<dbReference type="RefSeq" id="WP_069013877.1">
    <property type="nucleotide sequence ID" value="NZ_LVJW01000003.1"/>
</dbReference>
<keyword evidence="3" id="KW-1185">Reference proteome</keyword>
<evidence type="ECO:0000313" key="3">
    <source>
        <dbReference type="Proteomes" id="UP000094849"/>
    </source>
</evidence>
<dbReference type="SUPFAM" id="SSF51306">
    <property type="entry name" value="LexA/Signal peptidase"/>
    <property type="match status" value="1"/>
</dbReference>
<dbReference type="Proteomes" id="UP000094849">
    <property type="component" value="Unassembled WGS sequence"/>
</dbReference>
<gene>
    <name evidence="2" type="ORF">A3196_08155</name>
</gene>
<protein>
    <submittedName>
        <fullName evidence="2">Repressor</fullName>
    </submittedName>
</protein>
<dbReference type="InterPro" id="IPR015927">
    <property type="entry name" value="Peptidase_S24_S26A/B/C"/>
</dbReference>
<dbReference type="OrthoDB" id="9791537at2"/>
<organism evidence="2 3">
    <name type="scientific">Candidatus Thiodiazotropha endoloripes</name>
    <dbReference type="NCBI Taxonomy" id="1818881"/>
    <lineage>
        <taxon>Bacteria</taxon>
        <taxon>Pseudomonadati</taxon>
        <taxon>Pseudomonadota</taxon>
        <taxon>Gammaproteobacteria</taxon>
        <taxon>Chromatiales</taxon>
        <taxon>Sedimenticolaceae</taxon>
        <taxon>Candidatus Thiodiazotropha</taxon>
    </lineage>
</organism>
<dbReference type="CDD" id="cd06529">
    <property type="entry name" value="S24_LexA-like"/>
    <property type="match status" value="1"/>
</dbReference>
<sequence length="118" mass="13338">MSKDCSYNELYPLQVLDDSMEPEFPEKCIIVIEPSEVCATGAYVVAETQGDRWFRQYIADSGTTKRLVALNSDYPEIQLKEGEYKIVGVVVQRNIGRDIKHYHPYVPGGKSPKTIPVN</sequence>
<name>A0A1E2UPU6_9GAMM</name>
<reference evidence="2 3" key="1">
    <citation type="submission" date="2016-03" db="EMBL/GenBank/DDBJ databases">
        <title>Chemosynthetic sulphur-oxidizing symbionts of marine invertebrate animals are capable of nitrogen fixation.</title>
        <authorList>
            <person name="Petersen J.M."/>
            <person name="Kemper A."/>
            <person name="Gruber-Vodicka H."/>
            <person name="Cardini U."/>
            <person name="Geest Mvander."/>
            <person name="Kleiner M."/>
            <person name="Bulgheresi S."/>
            <person name="Fussmann M."/>
            <person name="Herbold C."/>
            <person name="Seah B.K.B."/>
            <person name="Antony C.Paul."/>
            <person name="Liu D."/>
            <person name="Belitz A."/>
            <person name="Weber M."/>
        </authorList>
    </citation>
    <scope>NUCLEOTIDE SEQUENCE [LARGE SCALE GENOMIC DNA]</scope>
    <source>
        <strain evidence="2">G_D</strain>
    </source>
</reference>
<comment type="caution">
    <text evidence="2">The sequence shown here is derived from an EMBL/GenBank/DDBJ whole genome shotgun (WGS) entry which is preliminary data.</text>
</comment>